<accession>A0AAV0B5E2</accession>
<reference evidence="1" key="1">
    <citation type="submission" date="2022-06" db="EMBL/GenBank/DDBJ databases">
        <authorList>
            <consortium name="SYNGENTA / RWTH Aachen University"/>
        </authorList>
    </citation>
    <scope>NUCLEOTIDE SEQUENCE</scope>
</reference>
<proteinExistence type="predicted"/>
<evidence type="ECO:0000313" key="1">
    <source>
        <dbReference type="EMBL" id="CAH7679148.1"/>
    </source>
</evidence>
<name>A0AAV0B5E2_PHAPC</name>
<gene>
    <name evidence="1" type="ORF">PPACK8108_LOCUS13216</name>
</gene>
<protein>
    <submittedName>
        <fullName evidence="1">Uncharacterized protein</fullName>
    </submittedName>
</protein>
<sequence length="196" mass="21406">MKQFACKLQAGQGWAGWLAEEGHSFSNCSLGQHCRGPGPIGDEEQQRLPIVACYGAKFFARELHVTNTEAEETWDEGVRNDRGCLLITALDSAPLAPSSTTLSHFLQVRAILIISIIVIIDLELMGFGGRIDTESLIDSRLGFFHDGSDLESLDVEELRNLSISIRVVTLGEMITCTGAESKNLSTSEVCECVFGR</sequence>
<organism evidence="1 2">
    <name type="scientific">Phakopsora pachyrhizi</name>
    <name type="common">Asian soybean rust disease fungus</name>
    <dbReference type="NCBI Taxonomy" id="170000"/>
    <lineage>
        <taxon>Eukaryota</taxon>
        <taxon>Fungi</taxon>
        <taxon>Dikarya</taxon>
        <taxon>Basidiomycota</taxon>
        <taxon>Pucciniomycotina</taxon>
        <taxon>Pucciniomycetes</taxon>
        <taxon>Pucciniales</taxon>
        <taxon>Phakopsoraceae</taxon>
        <taxon>Phakopsora</taxon>
    </lineage>
</organism>
<comment type="caution">
    <text evidence="1">The sequence shown here is derived from an EMBL/GenBank/DDBJ whole genome shotgun (WGS) entry which is preliminary data.</text>
</comment>
<dbReference type="EMBL" id="CALTRL010003243">
    <property type="protein sequence ID" value="CAH7679148.1"/>
    <property type="molecule type" value="Genomic_DNA"/>
</dbReference>
<keyword evidence="2" id="KW-1185">Reference proteome</keyword>
<dbReference type="Proteomes" id="UP001153365">
    <property type="component" value="Unassembled WGS sequence"/>
</dbReference>
<evidence type="ECO:0000313" key="2">
    <source>
        <dbReference type="Proteomes" id="UP001153365"/>
    </source>
</evidence>
<dbReference type="AlphaFoldDB" id="A0AAV0B5E2"/>